<sequence length="204" mass="23501">MDWSEELGFEEFFIRVLNRTEEFAERIVRSDDEEYRSSVLSHVDLLERTAILPVQISQVVSNEADLQVLEGLRAVFVQLLDSFLRHFGNSSSRITRISFIPHQITPSEGAGRPSVNIPFELLEDLRGVGFAWEQIAKMFRVSRWTVMRRVQSYGLQGLSRFSSITDEQIDGIIHAYIGNHGSTTGESYMRGHFRALGYYVPRRR</sequence>
<evidence type="ECO:0000313" key="2">
    <source>
        <dbReference type="Proteomes" id="UP001152795"/>
    </source>
</evidence>
<protein>
    <submittedName>
        <fullName evidence="1">Uncharacterized protein</fullName>
    </submittedName>
</protein>
<feature type="non-terminal residue" evidence="1">
    <location>
        <position position="204"/>
    </location>
</feature>
<accession>A0A7D9EUK0</accession>
<dbReference type="EMBL" id="CACRXK020009118">
    <property type="protein sequence ID" value="CAB4016441.1"/>
    <property type="molecule type" value="Genomic_DNA"/>
</dbReference>
<proteinExistence type="predicted"/>
<organism evidence="1 2">
    <name type="scientific">Paramuricea clavata</name>
    <name type="common">Red gorgonian</name>
    <name type="synonym">Violescent sea-whip</name>
    <dbReference type="NCBI Taxonomy" id="317549"/>
    <lineage>
        <taxon>Eukaryota</taxon>
        <taxon>Metazoa</taxon>
        <taxon>Cnidaria</taxon>
        <taxon>Anthozoa</taxon>
        <taxon>Octocorallia</taxon>
        <taxon>Malacalcyonacea</taxon>
        <taxon>Plexauridae</taxon>
        <taxon>Paramuricea</taxon>
    </lineage>
</organism>
<evidence type="ECO:0000313" key="1">
    <source>
        <dbReference type="EMBL" id="CAB4016441.1"/>
    </source>
</evidence>
<dbReference type="Proteomes" id="UP001152795">
    <property type="component" value="Unassembled WGS sequence"/>
</dbReference>
<dbReference type="AlphaFoldDB" id="A0A7D9EUK0"/>
<gene>
    <name evidence="1" type="ORF">PACLA_8A020831</name>
</gene>
<name>A0A7D9EUK0_PARCT</name>
<dbReference type="OrthoDB" id="5976245at2759"/>
<keyword evidence="2" id="KW-1185">Reference proteome</keyword>
<reference evidence="1" key="1">
    <citation type="submission" date="2020-04" db="EMBL/GenBank/DDBJ databases">
        <authorList>
            <person name="Alioto T."/>
            <person name="Alioto T."/>
            <person name="Gomez Garrido J."/>
        </authorList>
    </citation>
    <scope>NUCLEOTIDE SEQUENCE</scope>
    <source>
        <strain evidence="1">A484AB</strain>
    </source>
</reference>
<comment type="caution">
    <text evidence="1">The sequence shown here is derived from an EMBL/GenBank/DDBJ whole genome shotgun (WGS) entry which is preliminary data.</text>
</comment>